<dbReference type="Proteomes" id="UP001141327">
    <property type="component" value="Unassembled WGS sequence"/>
</dbReference>
<name>A0ABQ8UEF4_9EUKA</name>
<dbReference type="EMBL" id="JAPMOS010000094">
    <property type="protein sequence ID" value="KAJ4455750.1"/>
    <property type="molecule type" value="Genomic_DNA"/>
</dbReference>
<gene>
    <name evidence="1" type="ORF">PAPYR_9246</name>
</gene>
<sequence length="251" mass="27975">MPQTRRALARKDSHHVPALNLPDLPQALYKLVVLHLFDDDEDEPRETIRCLMLINRKIHQMTSEIISIETMNYAAIVQATNPFASASPDQTRGKEALMQSRLEVLRTEGLINQAASHAFLAGLPKTTDAFIRQTVESVSGVSDTEHRLAQARAELAKVPAEDKVRLRIAKEKVNKAIANLRAGRERGLPCVPQRELSPECQEDGHGKLPIFLELKQDGGERCVLDHWLGDAEEAEEAWLAQLETQRQLGGG</sequence>
<keyword evidence="2" id="KW-1185">Reference proteome</keyword>
<evidence type="ECO:0000313" key="1">
    <source>
        <dbReference type="EMBL" id="KAJ4455750.1"/>
    </source>
</evidence>
<organism evidence="1 2">
    <name type="scientific">Paratrimastix pyriformis</name>
    <dbReference type="NCBI Taxonomy" id="342808"/>
    <lineage>
        <taxon>Eukaryota</taxon>
        <taxon>Metamonada</taxon>
        <taxon>Preaxostyla</taxon>
        <taxon>Paratrimastigidae</taxon>
        <taxon>Paratrimastix</taxon>
    </lineage>
</organism>
<evidence type="ECO:0000313" key="2">
    <source>
        <dbReference type="Proteomes" id="UP001141327"/>
    </source>
</evidence>
<accession>A0ABQ8UEF4</accession>
<proteinExistence type="predicted"/>
<protein>
    <submittedName>
        <fullName evidence="1">Uncharacterized protein</fullName>
    </submittedName>
</protein>
<comment type="caution">
    <text evidence="1">The sequence shown here is derived from an EMBL/GenBank/DDBJ whole genome shotgun (WGS) entry which is preliminary data.</text>
</comment>
<reference evidence="1" key="1">
    <citation type="journal article" date="2022" name="bioRxiv">
        <title>Genomics of Preaxostyla Flagellates Illuminates Evolutionary Transitions and the Path Towards Mitochondrial Loss.</title>
        <authorList>
            <person name="Novak L.V.F."/>
            <person name="Treitli S.C."/>
            <person name="Pyrih J."/>
            <person name="Halakuc P."/>
            <person name="Pipaliya S.V."/>
            <person name="Vacek V."/>
            <person name="Brzon O."/>
            <person name="Soukal P."/>
            <person name="Eme L."/>
            <person name="Dacks J.B."/>
            <person name="Karnkowska A."/>
            <person name="Elias M."/>
            <person name="Hampl V."/>
        </authorList>
    </citation>
    <scope>NUCLEOTIDE SEQUENCE</scope>
    <source>
        <strain evidence="1">RCP-MX</strain>
    </source>
</reference>